<evidence type="ECO:0000313" key="10">
    <source>
        <dbReference type="Proteomes" id="UP000569914"/>
    </source>
</evidence>
<keyword evidence="6 7" id="KW-0472">Membrane</keyword>
<evidence type="ECO:0000256" key="4">
    <source>
        <dbReference type="ARBA" id="ARBA00022692"/>
    </source>
</evidence>
<protein>
    <submittedName>
        <fullName evidence="9">Membrane protein DedA with SNARE-associated domain</fullName>
    </submittedName>
</protein>
<reference evidence="9 10" key="1">
    <citation type="submission" date="2020-07" db="EMBL/GenBank/DDBJ databases">
        <title>Sequencing the genomes of 1000 actinobacteria strains.</title>
        <authorList>
            <person name="Klenk H.-P."/>
        </authorList>
    </citation>
    <scope>NUCLEOTIDE SEQUENCE [LARGE SCALE GENOMIC DNA]</scope>
    <source>
        <strain evidence="9 10">DSM 22083</strain>
    </source>
</reference>
<proteinExistence type="inferred from homology"/>
<keyword evidence="4 7" id="KW-0812">Transmembrane</keyword>
<evidence type="ECO:0000256" key="7">
    <source>
        <dbReference type="SAM" id="Phobius"/>
    </source>
</evidence>
<evidence type="ECO:0000256" key="1">
    <source>
        <dbReference type="ARBA" id="ARBA00004651"/>
    </source>
</evidence>
<dbReference type="InterPro" id="IPR032816">
    <property type="entry name" value="VTT_dom"/>
</dbReference>
<dbReference type="InterPro" id="IPR051311">
    <property type="entry name" value="DedA_domain"/>
</dbReference>
<dbReference type="PANTHER" id="PTHR42709:SF6">
    <property type="entry name" value="UNDECAPRENYL PHOSPHATE TRANSPORTER A"/>
    <property type="match status" value="1"/>
</dbReference>
<feature type="transmembrane region" description="Helical" evidence="7">
    <location>
        <begin position="201"/>
        <end position="220"/>
    </location>
</feature>
<comment type="caution">
    <text evidence="9">The sequence shown here is derived from an EMBL/GenBank/DDBJ whole genome shotgun (WGS) entry which is preliminary data.</text>
</comment>
<name>A0A7Y9LDP0_9ACTN</name>
<sequence length="248" mass="26848">MSSLSFAERSRRWVPWQGRRATAADVALMAAIGGVIVLGLVVRPLRPYLIASNPVLLEFLGGGLAEIGAAAAFARIGELPLWLAIVAGVAGMIKLDWLTWWAGRQWGLGIISFFTTSERTKRFAERARELDPWLLRLAVVLAPLPGVPSPVIFALAGWTRMRLIPFLLLDALGSLLITGLVAGLGYGLGQHAVDLVLTIDRYASLVSLTIIGFALTVPLIRKLIRRLRRKEVGRLSTGPAGTQESRPG</sequence>
<dbReference type="Pfam" id="PF09335">
    <property type="entry name" value="VTT_dom"/>
    <property type="match status" value="1"/>
</dbReference>
<dbReference type="EMBL" id="JACCBU010000001">
    <property type="protein sequence ID" value="NYE74102.1"/>
    <property type="molecule type" value="Genomic_DNA"/>
</dbReference>
<keyword evidence="5 7" id="KW-1133">Transmembrane helix</keyword>
<accession>A0A7Y9LDP0</accession>
<evidence type="ECO:0000256" key="6">
    <source>
        <dbReference type="ARBA" id="ARBA00023136"/>
    </source>
</evidence>
<evidence type="ECO:0000256" key="5">
    <source>
        <dbReference type="ARBA" id="ARBA00022989"/>
    </source>
</evidence>
<dbReference type="AlphaFoldDB" id="A0A7Y9LDP0"/>
<feature type="transmembrane region" description="Helical" evidence="7">
    <location>
        <begin position="21"/>
        <end position="42"/>
    </location>
</feature>
<dbReference type="GO" id="GO:0005886">
    <property type="term" value="C:plasma membrane"/>
    <property type="evidence" value="ECO:0007669"/>
    <property type="project" value="UniProtKB-SubCell"/>
</dbReference>
<evidence type="ECO:0000256" key="3">
    <source>
        <dbReference type="ARBA" id="ARBA00022475"/>
    </source>
</evidence>
<evidence type="ECO:0000259" key="8">
    <source>
        <dbReference type="Pfam" id="PF09335"/>
    </source>
</evidence>
<comment type="subcellular location">
    <subcellularLocation>
        <location evidence="1">Cell membrane</location>
        <topology evidence="1">Multi-pass membrane protein</topology>
    </subcellularLocation>
</comment>
<dbReference type="PANTHER" id="PTHR42709">
    <property type="entry name" value="ALKALINE PHOSPHATASE LIKE PROTEIN"/>
    <property type="match status" value="1"/>
</dbReference>
<gene>
    <name evidence="9" type="ORF">BKA15_005431</name>
</gene>
<feature type="transmembrane region" description="Helical" evidence="7">
    <location>
        <begin position="81"/>
        <end position="102"/>
    </location>
</feature>
<keyword evidence="10" id="KW-1185">Reference proteome</keyword>
<dbReference type="Proteomes" id="UP000569914">
    <property type="component" value="Unassembled WGS sequence"/>
</dbReference>
<feature type="transmembrane region" description="Helical" evidence="7">
    <location>
        <begin position="54"/>
        <end position="74"/>
    </location>
</feature>
<keyword evidence="3" id="KW-1003">Cell membrane</keyword>
<feature type="transmembrane region" description="Helical" evidence="7">
    <location>
        <begin position="133"/>
        <end position="155"/>
    </location>
</feature>
<comment type="similarity">
    <text evidence="2">Belongs to the DedA family.</text>
</comment>
<evidence type="ECO:0000256" key="2">
    <source>
        <dbReference type="ARBA" id="ARBA00010792"/>
    </source>
</evidence>
<dbReference type="RefSeq" id="WP_179756169.1">
    <property type="nucleotide sequence ID" value="NZ_JACCBU010000001.1"/>
</dbReference>
<feature type="transmembrane region" description="Helical" evidence="7">
    <location>
        <begin position="167"/>
        <end position="189"/>
    </location>
</feature>
<feature type="domain" description="VTT" evidence="8">
    <location>
        <begin position="74"/>
        <end position="186"/>
    </location>
</feature>
<evidence type="ECO:0000313" key="9">
    <source>
        <dbReference type="EMBL" id="NYE74102.1"/>
    </source>
</evidence>
<organism evidence="9 10">
    <name type="scientific">Microlunatus parietis</name>
    <dbReference type="NCBI Taxonomy" id="682979"/>
    <lineage>
        <taxon>Bacteria</taxon>
        <taxon>Bacillati</taxon>
        <taxon>Actinomycetota</taxon>
        <taxon>Actinomycetes</taxon>
        <taxon>Propionibacteriales</taxon>
        <taxon>Propionibacteriaceae</taxon>
        <taxon>Microlunatus</taxon>
    </lineage>
</organism>